<dbReference type="Gene3D" id="2.120.10.30">
    <property type="entry name" value="TolB, C-terminal domain"/>
    <property type="match status" value="2"/>
</dbReference>
<dbReference type="EMBL" id="QPIW01000003">
    <property type="protein sequence ID" value="RDB06973.1"/>
    <property type="molecule type" value="Genomic_DNA"/>
</dbReference>
<dbReference type="Pfam" id="PF07676">
    <property type="entry name" value="PD40"/>
    <property type="match status" value="3"/>
</dbReference>
<keyword evidence="6" id="KW-1185">Reference proteome</keyword>
<dbReference type="InterPro" id="IPR011042">
    <property type="entry name" value="6-blade_b-propeller_TolB-like"/>
</dbReference>
<dbReference type="OrthoDB" id="9812921at2"/>
<name>A0A369IHW4_9BACT</name>
<protein>
    <submittedName>
        <fullName evidence="5">S9 family peptidase</fullName>
    </submittedName>
</protein>
<dbReference type="AlphaFoldDB" id="A0A369IHW4"/>
<feature type="domain" description="Peptidase S9 prolyl oligopeptidase catalytic" evidence="4">
    <location>
        <begin position="450"/>
        <end position="650"/>
    </location>
</feature>
<feature type="chain" id="PRO_5017083257" evidence="3">
    <location>
        <begin position="21"/>
        <end position="657"/>
    </location>
</feature>
<dbReference type="GO" id="GO:0006508">
    <property type="term" value="P:proteolysis"/>
    <property type="evidence" value="ECO:0007669"/>
    <property type="project" value="InterPro"/>
</dbReference>
<keyword evidence="2" id="KW-0720">Serine protease</keyword>
<keyword evidence="1" id="KW-0378">Hydrolase</keyword>
<keyword evidence="2" id="KW-0645">Protease</keyword>
<dbReference type="SUPFAM" id="SSF53474">
    <property type="entry name" value="alpha/beta-Hydrolases"/>
    <property type="match status" value="1"/>
</dbReference>
<evidence type="ECO:0000256" key="1">
    <source>
        <dbReference type="ARBA" id="ARBA00022801"/>
    </source>
</evidence>
<gene>
    <name evidence="5" type="ORF">DVG78_06775</name>
</gene>
<comment type="caution">
    <text evidence="5">The sequence shown here is derived from an EMBL/GenBank/DDBJ whole genome shotgun (WGS) entry which is preliminary data.</text>
</comment>
<organism evidence="5 6">
    <name type="scientific">Runella aurantiaca</name>
    <dbReference type="NCBI Taxonomy" id="2282308"/>
    <lineage>
        <taxon>Bacteria</taxon>
        <taxon>Pseudomonadati</taxon>
        <taxon>Bacteroidota</taxon>
        <taxon>Cytophagia</taxon>
        <taxon>Cytophagales</taxon>
        <taxon>Spirosomataceae</taxon>
        <taxon>Runella</taxon>
    </lineage>
</organism>
<dbReference type="GO" id="GO:0004252">
    <property type="term" value="F:serine-type endopeptidase activity"/>
    <property type="evidence" value="ECO:0007669"/>
    <property type="project" value="TreeGrafter"/>
</dbReference>
<keyword evidence="3" id="KW-0732">Signal</keyword>
<dbReference type="Gene3D" id="3.40.50.1820">
    <property type="entry name" value="alpha/beta hydrolase"/>
    <property type="match status" value="1"/>
</dbReference>
<dbReference type="RefSeq" id="WP_114460304.1">
    <property type="nucleotide sequence ID" value="NZ_QPIW01000003.1"/>
</dbReference>
<dbReference type="SUPFAM" id="SSF82171">
    <property type="entry name" value="DPP6 N-terminal domain-like"/>
    <property type="match status" value="1"/>
</dbReference>
<evidence type="ECO:0000259" key="4">
    <source>
        <dbReference type="Pfam" id="PF00326"/>
    </source>
</evidence>
<proteinExistence type="predicted"/>
<dbReference type="Pfam" id="PF00326">
    <property type="entry name" value="Peptidase_S9"/>
    <property type="match status" value="1"/>
</dbReference>
<reference evidence="5 6" key="1">
    <citation type="submission" date="2018-07" db="EMBL/GenBank/DDBJ databases">
        <title>Genome analysis of Runella aurantiaca.</title>
        <authorList>
            <person name="Yang X."/>
        </authorList>
    </citation>
    <scope>NUCLEOTIDE SEQUENCE [LARGE SCALE GENOMIC DNA]</scope>
    <source>
        <strain evidence="5 6">YX9</strain>
    </source>
</reference>
<evidence type="ECO:0000313" key="6">
    <source>
        <dbReference type="Proteomes" id="UP000253141"/>
    </source>
</evidence>
<dbReference type="InterPro" id="IPR029058">
    <property type="entry name" value="AB_hydrolase_fold"/>
</dbReference>
<dbReference type="InterPro" id="IPR001375">
    <property type="entry name" value="Peptidase_S9_cat"/>
</dbReference>
<evidence type="ECO:0000256" key="2">
    <source>
        <dbReference type="ARBA" id="ARBA00022825"/>
    </source>
</evidence>
<accession>A0A369IHW4</accession>
<dbReference type="PANTHER" id="PTHR42776:SF27">
    <property type="entry name" value="DIPEPTIDYL PEPTIDASE FAMILY MEMBER 6"/>
    <property type="match status" value="1"/>
</dbReference>
<feature type="signal peptide" evidence="3">
    <location>
        <begin position="1"/>
        <end position="20"/>
    </location>
</feature>
<evidence type="ECO:0000256" key="3">
    <source>
        <dbReference type="SAM" id="SignalP"/>
    </source>
</evidence>
<dbReference type="Proteomes" id="UP000253141">
    <property type="component" value="Unassembled WGS sequence"/>
</dbReference>
<dbReference type="PANTHER" id="PTHR42776">
    <property type="entry name" value="SERINE PEPTIDASE S9 FAMILY MEMBER"/>
    <property type="match status" value="1"/>
</dbReference>
<dbReference type="InterPro" id="IPR011659">
    <property type="entry name" value="WD40"/>
</dbReference>
<sequence>MKLHLLPLFCLVGAMAFAQAPTIQQSISMKSAGSPKISPDGRWVAYTVTETNWEENAYETEIWLANTATGEKYQLTNSKKSNSSPVWSPDGKTLAFLSTRDDKSQIYVIKPQGGEAIALTKFETGVSYFDFSPNGKSIVFATTVPDSKAFKERVEKYSDYEVVQQDYKMTHLYILPVSDTTTKLPMPKALTKGTDFSVGSFSFSPDGTKIAFDATKNPDLINSHTADIYVLTLADTTTRKIVSMKGPDNNPVWSPDGKQIAFVTANEDEFFFYANRLIASVPAEGGTPTVLSQSFDENAGLLDWSSEGIWFGGLQKTSAHLFLLNPMTKKFTKITQPDNLIANQFSFTKDFKQIAFVMASPNQMGEIAVSTIPAFAPKILMQMGDQLKPYKTASREVVSWKSRDGATIEGVLIKPANYDPAKKYPLLVVIHGGPTGIDMPSITADRYYPIELFTTKGALVLRPNYRGSAGYGKAFRALNVRNLGVGDYDDVISGVDFLIGKGMVDKDKVGAMGWSQGGYISAFITTFSDRFKATSVGAGISNWATYYQNTDITPFTRQYLKGTPWNDPEIYKKTSPISYIKTAKTPTLIQHGELDRRVPIANAYELRLALEDNNVPVKMVVYKGFGHGITKPKQMRQVMEENLQWFGKWVFGEEPKN</sequence>
<evidence type="ECO:0000313" key="5">
    <source>
        <dbReference type="EMBL" id="RDB06973.1"/>
    </source>
</evidence>